<sequence length="165" mass="18187">MQRIPRFLAYRLVRTQLAPVEDQPIRELKQATLGAVVNLAHNAGNDPSRVAILTRTERLEEHALETRLDLVTNVAGTGGASDRQETRMGSGDAFAMTTPGVFTAGAADGSLSELQRHSCSCGPHGADWSGDDKAEGTNRNYRRTTYVRSQTPEERENHAYQRVHE</sequence>
<protein>
    <submittedName>
        <fullName evidence="2">Uncharacterized protein</fullName>
    </submittedName>
</protein>
<proteinExistence type="predicted"/>
<evidence type="ECO:0000313" key="3">
    <source>
        <dbReference type="Proteomes" id="UP000613840"/>
    </source>
</evidence>
<keyword evidence="3" id="KW-1185">Reference proteome</keyword>
<evidence type="ECO:0000313" key="2">
    <source>
        <dbReference type="EMBL" id="GGL70593.1"/>
    </source>
</evidence>
<dbReference type="AlphaFoldDB" id="A0A917SBR3"/>
<reference evidence="2" key="2">
    <citation type="submission" date="2020-09" db="EMBL/GenBank/DDBJ databases">
        <authorList>
            <person name="Sun Q."/>
            <person name="Zhou Y."/>
        </authorList>
    </citation>
    <scope>NUCLEOTIDE SEQUENCE</scope>
    <source>
        <strain evidence="2">CGMCC 4.7306</strain>
    </source>
</reference>
<evidence type="ECO:0000256" key="1">
    <source>
        <dbReference type="SAM" id="MobiDB-lite"/>
    </source>
</evidence>
<comment type="caution">
    <text evidence="2">The sequence shown here is derived from an EMBL/GenBank/DDBJ whole genome shotgun (WGS) entry which is preliminary data.</text>
</comment>
<dbReference type="Proteomes" id="UP000613840">
    <property type="component" value="Unassembled WGS sequence"/>
</dbReference>
<accession>A0A917SBR3</accession>
<organism evidence="2 3">
    <name type="scientific">Microlunatus endophyticus</name>
    <dbReference type="NCBI Taxonomy" id="1716077"/>
    <lineage>
        <taxon>Bacteria</taxon>
        <taxon>Bacillati</taxon>
        <taxon>Actinomycetota</taxon>
        <taxon>Actinomycetes</taxon>
        <taxon>Propionibacteriales</taxon>
        <taxon>Propionibacteriaceae</taxon>
        <taxon>Microlunatus</taxon>
    </lineage>
</organism>
<name>A0A917SBR3_9ACTN</name>
<reference evidence="2" key="1">
    <citation type="journal article" date="2014" name="Int. J. Syst. Evol. Microbiol.">
        <title>Complete genome sequence of Corynebacterium casei LMG S-19264T (=DSM 44701T), isolated from a smear-ripened cheese.</title>
        <authorList>
            <consortium name="US DOE Joint Genome Institute (JGI-PGF)"/>
            <person name="Walter F."/>
            <person name="Albersmeier A."/>
            <person name="Kalinowski J."/>
            <person name="Ruckert C."/>
        </authorList>
    </citation>
    <scope>NUCLEOTIDE SEQUENCE</scope>
    <source>
        <strain evidence="2">CGMCC 4.7306</strain>
    </source>
</reference>
<feature type="region of interest" description="Disordered" evidence="1">
    <location>
        <begin position="118"/>
        <end position="141"/>
    </location>
</feature>
<gene>
    <name evidence="2" type="ORF">GCM10011575_31310</name>
</gene>
<dbReference type="EMBL" id="BMMZ01000008">
    <property type="protein sequence ID" value="GGL70593.1"/>
    <property type="molecule type" value="Genomic_DNA"/>
</dbReference>